<reference evidence="5 6" key="1">
    <citation type="submission" date="2015-07" db="EMBL/GenBank/DDBJ databases">
        <title>Comparative genomics of the Sigatoka disease complex on banana suggests a link between parallel evolutionary changes in Pseudocercospora fijiensis and Pseudocercospora eumusae and increased virulence on the banana host.</title>
        <authorList>
            <person name="Chang T.-C."/>
            <person name="Salvucci A."/>
            <person name="Crous P.W."/>
            <person name="Stergiopoulos I."/>
        </authorList>
    </citation>
    <scope>NUCLEOTIDE SEQUENCE [LARGE SCALE GENOMIC DNA]</scope>
    <source>
        <strain evidence="5 6">CBS 116634</strain>
    </source>
</reference>
<accession>A0A139HZQ6</accession>
<evidence type="ECO:0000313" key="6">
    <source>
        <dbReference type="Proteomes" id="UP000073492"/>
    </source>
</evidence>
<protein>
    <recommendedName>
        <fullName evidence="4">Aromatic amino acid beta-eliminating lyase/threonine aldolase domain-containing protein</fullName>
    </recommendedName>
</protein>
<keyword evidence="3" id="KW-0663">Pyridoxal phosphate</keyword>
<proteinExistence type="inferred from homology"/>
<feature type="domain" description="Aromatic amino acid beta-eliminating lyase/threonine aldolase" evidence="4">
    <location>
        <begin position="139"/>
        <end position="245"/>
    </location>
</feature>
<dbReference type="AlphaFoldDB" id="A0A139HZQ6"/>
<dbReference type="OrthoDB" id="10261951at2759"/>
<comment type="similarity">
    <text evidence="2">Belongs to the threonine aldolase family.</text>
</comment>
<comment type="caution">
    <text evidence="5">The sequence shown here is derived from an EMBL/GenBank/DDBJ whole genome shotgun (WGS) entry which is preliminary data.</text>
</comment>
<evidence type="ECO:0000256" key="3">
    <source>
        <dbReference type="ARBA" id="ARBA00022898"/>
    </source>
</evidence>
<dbReference type="Proteomes" id="UP000073492">
    <property type="component" value="Unassembled WGS sequence"/>
</dbReference>
<comment type="cofactor">
    <cofactor evidence="1">
        <name>pyridoxal 5'-phosphate</name>
        <dbReference type="ChEBI" id="CHEBI:597326"/>
    </cofactor>
</comment>
<dbReference type="STRING" id="113226.A0A139HZQ6"/>
<dbReference type="PANTHER" id="PTHR48097">
    <property type="entry name" value="L-THREONINE ALDOLASE-RELATED"/>
    <property type="match status" value="1"/>
</dbReference>
<name>A0A139HZQ6_9PEZI</name>
<gene>
    <name evidence="5" type="ORF">AC579_1211</name>
</gene>
<dbReference type="GO" id="GO:0008732">
    <property type="term" value="F:L-allo-threonine aldolase activity"/>
    <property type="evidence" value="ECO:0007669"/>
    <property type="project" value="TreeGrafter"/>
</dbReference>
<keyword evidence="6" id="KW-1185">Reference proteome</keyword>
<dbReference type="GO" id="GO:0006545">
    <property type="term" value="P:glycine biosynthetic process"/>
    <property type="evidence" value="ECO:0007669"/>
    <property type="project" value="TreeGrafter"/>
</dbReference>
<dbReference type="GO" id="GO:0006567">
    <property type="term" value="P:L-threonine catabolic process"/>
    <property type="evidence" value="ECO:0007669"/>
    <property type="project" value="TreeGrafter"/>
</dbReference>
<sequence length="409" mass="46246">MTEEARVVPVADCDNANSSTESQQTPVHLSYFLHPNASSPSWVIERTKQYTDDPVGYLKQTLGEGKFTERQSLLHIPEEIDKDHYGGGKHKQAFEEHIAKLLGKKHGLFFITGVQAQLIALKIHAENSRNNRVAWHLTSHLEDAEEVLLELPNRSLGCTTYTFSDLQEISQACRAANVKLHLDGARLWEGEPYYRETFDKTFSDIGALFDSVYKGLQGIGGAMLVCDSAEMISRAKKWQRRSGGNCFTLMYQFIDDERGFNENIVAFAGRRRKMIEVVEGIKEATKGFMTEDGRSFVRFVPEEAICCQTHAFFQGFTSEQLTRARDSVQEKKNVRVFERLREMISFDEKMRLEREAGVEDGTVEEAANAAGARDDTTHFIEWSITNETEKVDTKVFVDACDSLQGAGEQ</sequence>
<dbReference type="SUPFAM" id="SSF53383">
    <property type="entry name" value="PLP-dependent transferases"/>
    <property type="match status" value="1"/>
</dbReference>
<dbReference type="Gene3D" id="3.40.640.10">
    <property type="entry name" value="Type I PLP-dependent aspartate aminotransferase-like (Major domain)"/>
    <property type="match status" value="2"/>
</dbReference>
<evidence type="ECO:0000313" key="5">
    <source>
        <dbReference type="EMBL" id="KXT07849.1"/>
    </source>
</evidence>
<dbReference type="EMBL" id="LFZO01000521">
    <property type="protein sequence ID" value="KXT07849.1"/>
    <property type="molecule type" value="Genomic_DNA"/>
</dbReference>
<dbReference type="Pfam" id="PF01212">
    <property type="entry name" value="Beta_elim_lyase"/>
    <property type="match status" value="1"/>
</dbReference>
<dbReference type="PANTHER" id="PTHR48097:SF9">
    <property type="entry name" value="L-THREONINE ALDOLASE"/>
    <property type="match status" value="1"/>
</dbReference>
<evidence type="ECO:0000256" key="2">
    <source>
        <dbReference type="ARBA" id="ARBA00006966"/>
    </source>
</evidence>
<dbReference type="InterPro" id="IPR015424">
    <property type="entry name" value="PyrdxlP-dep_Trfase"/>
</dbReference>
<dbReference type="InterPro" id="IPR015421">
    <property type="entry name" value="PyrdxlP-dep_Trfase_major"/>
</dbReference>
<dbReference type="GO" id="GO:0005829">
    <property type="term" value="C:cytosol"/>
    <property type="evidence" value="ECO:0007669"/>
    <property type="project" value="TreeGrafter"/>
</dbReference>
<organism evidence="5 6">
    <name type="scientific">Pseudocercospora musae</name>
    <dbReference type="NCBI Taxonomy" id="113226"/>
    <lineage>
        <taxon>Eukaryota</taxon>
        <taxon>Fungi</taxon>
        <taxon>Dikarya</taxon>
        <taxon>Ascomycota</taxon>
        <taxon>Pezizomycotina</taxon>
        <taxon>Dothideomycetes</taxon>
        <taxon>Dothideomycetidae</taxon>
        <taxon>Mycosphaerellales</taxon>
        <taxon>Mycosphaerellaceae</taxon>
        <taxon>Pseudocercospora</taxon>
    </lineage>
</organism>
<evidence type="ECO:0000259" key="4">
    <source>
        <dbReference type="Pfam" id="PF01212"/>
    </source>
</evidence>
<dbReference type="InterPro" id="IPR001597">
    <property type="entry name" value="ArAA_b-elim_lyase/Thr_aldolase"/>
</dbReference>
<evidence type="ECO:0000256" key="1">
    <source>
        <dbReference type="ARBA" id="ARBA00001933"/>
    </source>
</evidence>